<proteinExistence type="inferred from homology"/>
<evidence type="ECO:0000256" key="4">
    <source>
        <dbReference type="ARBA" id="ARBA00022475"/>
    </source>
</evidence>
<dbReference type="Gene3D" id="1.20.5.170">
    <property type="match status" value="1"/>
</dbReference>
<protein>
    <recommendedName>
        <fullName evidence="18">Sodium/potassium-transporting ATPase subunit beta</fullName>
    </recommendedName>
</protein>
<evidence type="ECO:0000256" key="15">
    <source>
        <dbReference type="ARBA" id="ARBA00023180"/>
    </source>
</evidence>
<dbReference type="Pfam" id="PF00287">
    <property type="entry name" value="Na_K-ATPase"/>
    <property type="match status" value="1"/>
</dbReference>
<evidence type="ECO:0000313" key="19">
    <source>
        <dbReference type="EMBL" id="AWP01413.1"/>
    </source>
</evidence>
<evidence type="ECO:0000256" key="17">
    <source>
        <dbReference type="ARBA" id="ARBA00047115"/>
    </source>
</evidence>
<evidence type="ECO:0000256" key="7">
    <source>
        <dbReference type="ARBA" id="ARBA00022781"/>
    </source>
</evidence>
<keyword evidence="5" id="KW-0633">Potassium transport</keyword>
<evidence type="ECO:0000256" key="12">
    <source>
        <dbReference type="ARBA" id="ARBA00023065"/>
    </source>
</evidence>
<sequence length="291" mass="33623">MATLKEKRTCGQRCEDFGRFVWNSDNGTFMGRTPEKWVYISLYYVAFYVVMTGLFSLAIYVLMYTLDPYAPDYQDRLKSPGVMVWPDTYGEEDIEINYNTSDKACWTKMSKILHKFLGPYNDTKQLECNNYNCTKGKYFIQKTFSAPHHTKWACPFTQSMLGPCSGLEDPTFGYNCTMPCVVIKMNRIIDFLPTNHTELPPYVNCTILEGQSNVAKIEYFPDRGVMDLSYFPYYGKLAQPTYVNPLVAVRFSLVGEKHAKIQCRVVGDKIGYQSYHEPYEGKVTFYLKAMK</sequence>
<dbReference type="PROSITE" id="PS00390">
    <property type="entry name" value="ATPASE_NA_K_BETA_1"/>
    <property type="match status" value="1"/>
</dbReference>
<dbReference type="GO" id="GO:0036376">
    <property type="term" value="P:sodium ion export across plasma membrane"/>
    <property type="evidence" value="ECO:0007669"/>
    <property type="project" value="TreeGrafter"/>
</dbReference>
<dbReference type="EMBL" id="CP026247">
    <property type="protein sequence ID" value="AWP01413.1"/>
    <property type="molecule type" value="Genomic_DNA"/>
</dbReference>
<comment type="subunit">
    <text evidence="17">The ATPase pump is composed of two subunits: alpha (catalytic) and beta (regulatory). Interacts with alpha subunit ATP12A; this interaction is required for the formation of a functionally active pump and targeting at the plasma membrane. Interacts (via N-terminus) with alpha subunit ATP4A (via the P-domain).</text>
</comment>
<dbReference type="Proteomes" id="UP000246464">
    <property type="component" value="Chromosome 5"/>
</dbReference>
<dbReference type="GO" id="GO:1990573">
    <property type="term" value="P:potassium ion import across plasma membrane"/>
    <property type="evidence" value="ECO:0007669"/>
    <property type="project" value="TreeGrafter"/>
</dbReference>
<keyword evidence="14" id="KW-1015">Disulfide bond</keyword>
<keyword evidence="6 18" id="KW-0812">Transmembrane</keyword>
<keyword evidence="8" id="KW-0130">Cell adhesion</keyword>
<dbReference type="GO" id="GO:0006883">
    <property type="term" value="P:intracellular sodium ion homeostasis"/>
    <property type="evidence" value="ECO:0007669"/>
    <property type="project" value="TreeGrafter"/>
</dbReference>
<evidence type="ECO:0000256" key="9">
    <source>
        <dbReference type="ARBA" id="ARBA00022958"/>
    </source>
</evidence>
<feature type="transmembrane region" description="Helical" evidence="18">
    <location>
        <begin position="42"/>
        <end position="66"/>
    </location>
</feature>
<evidence type="ECO:0000256" key="3">
    <source>
        <dbReference type="ARBA" id="ARBA00022448"/>
    </source>
</evidence>
<keyword evidence="20" id="KW-1185">Reference proteome</keyword>
<evidence type="ECO:0000256" key="8">
    <source>
        <dbReference type="ARBA" id="ARBA00022889"/>
    </source>
</evidence>
<keyword evidence="4" id="KW-1003">Cell membrane</keyword>
<keyword evidence="15" id="KW-0325">Glycoprotein</keyword>
<evidence type="ECO:0000256" key="18">
    <source>
        <dbReference type="RuleBase" id="RU362099"/>
    </source>
</evidence>
<keyword evidence="7" id="KW-0375">Hydrogen ion transport</keyword>
<organism evidence="19 20">
    <name type="scientific">Scophthalmus maximus</name>
    <name type="common">Turbot</name>
    <name type="synonym">Psetta maxima</name>
    <dbReference type="NCBI Taxonomy" id="52904"/>
    <lineage>
        <taxon>Eukaryota</taxon>
        <taxon>Metazoa</taxon>
        <taxon>Chordata</taxon>
        <taxon>Craniata</taxon>
        <taxon>Vertebrata</taxon>
        <taxon>Euteleostomi</taxon>
        <taxon>Actinopterygii</taxon>
        <taxon>Neopterygii</taxon>
        <taxon>Teleostei</taxon>
        <taxon>Neoteleostei</taxon>
        <taxon>Acanthomorphata</taxon>
        <taxon>Carangaria</taxon>
        <taxon>Pleuronectiformes</taxon>
        <taxon>Pleuronectoidei</taxon>
        <taxon>Scophthalmidae</taxon>
        <taxon>Scophthalmus</taxon>
    </lineage>
</organism>
<name>A0A2U9BBT4_SCOMX</name>
<evidence type="ECO:0000256" key="11">
    <source>
        <dbReference type="ARBA" id="ARBA00022989"/>
    </source>
</evidence>
<dbReference type="PANTHER" id="PTHR11523">
    <property type="entry name" value="SODIUM/POTASSIUM-DEPENDENT ATPASE BETA SUBUNIT"/>
    <property type="match status" value="1"/>
</dbReference>
<dbReference type="InterPro" id="IPR000402">
    <property type="entry name" value="Na/K_ATPase_sub_beta"/>
</dbReference>
<comment type="function">
    <text evidence="18">This is the non-catalytic component of the active enzyme, which catalyzes the hydrolysis of ATP coupled with the exchange of Na(+) and K(+) ions across the plasma membrane.</text>
</comment>
<dbReference type="Gene3D" id="2.60.40.1660">
    <property type="entry name" value="Na, k-atpase alpha subunit"/>
    <property type="match status" value="1"/>
</dbReference>
<dbReference type="FunFam" id="1.20.5.170:FF:000061">
    <property type="entry name" value="Sodium/potassium-transporting ATPase subunit beta"/>
    <property type="match status" value="1"/>
</dbReference>
<evidence type="ECO:0000256" key="10">
    <source>
        <dbReference type="ARBA" id="ARBA00022968"/>
    </source>
</evidence>
<keyword evidence="9" id="KW-0630">Potassium</keyword>
<dbReference type="GO" id="GO:0030007">
    <property type="term" value="P:intracellular potassium ion homeostasis"/>
    <property type="evidence" value="ECO:0007669"/>
    <property type="project" value="TreeGrafter"/>
</dbReference>
<evidence type="ECO:0000256" key="16">
    <source>
        <dbReference type="ARBA" id="ARBA00046158"/>
    </source>
</evidence>
<evidence type="ECO:0000256" key="5">
    <source>
        <dbReference type="ARBA" id="ARBA00022538"/>
    </source>
</evidence>
<dbReference type="NCBIfam" id="TIGR01107">
    <property type="entry name" value="Na_K_ATPase_bet"/>
    <property type="match status" value="1"/>
</dbReference>
<comment type="function">
    <text evidence="16">The beta subunit of the gastric H(+)/K(+) ATPase pump which transports H(+) ions in exchange for K(+) ions across the apical membrane of parietal cells. Plays a structural and regulatory role in the assembly and membrane targeting of a functionally active pump. Within a transport cycle, the transfer of a H(+) ion across the membrane is coupled to ATP hydrolysis and is associated with a transient phosphorylation of the alpha subunit that shifts the pump conformation from inward-facing (E1) to outward-facing state (E2). Interacts with the phosphorylation domain of the alpha subunit and functions as a ratchet, stabilizing the lumenal-open E2 conformation and preventing the reverse reaction of the transport cycle.</text>
</comment>
<evidence type="ECO:0000256" key="1">
    <source>
        <dbReference type="ARBA" id="ARBA00004655"/>
    </source>
</evidence>
<dbReference type="GO" id="GO:0016324">
    <property type="term" value="C:apical plasma membrane"/>
    <property type="evidence" value="ECO:0007669"/>
    <property type="project" value="UniProtKB-SubCell"/>
</dbReference>
<keyword evidence="12 18" id="KW-0406">Ion transport</keyword>
<dbReference type="GO" id="GO:0007155">
    <property type="term" value="P:cell adhesion"/>
    <property type="evidence" value="ECO:0007669"/>
    <property type="project" value="UniProtKB-KW"/>
</dbReference>
<dbReference type="OMA" id="APRVNCT"/>
<keyword evidence="3 18" id="KW-0813">Transport</keyword>
<evidence type="ECO:0000256" key="14">
    <source>
        <dbReference type="ARBA" id="ARBA00023157"/>
    </source>
</evidence>
<comment type="subcellular location">
    <subcellularLocation>
        <location evidence="1">Apical cell membrane</location>
        <topology evidence="1">Single-pass type II membrane protein</topology>
    </subcellularLocation>
    <subcellularLocation>
        <location evidence="18">Membrane</location>
    </subcellularLocation>
</comment>
<evidence type="ECO:0000256" key="6">
    <source>
        <dbReference type="ARBA" id="ARBA00022692"/>
    </source>
</evidence>
<evidence type="ECO:0000313" key="20">
    <source>
        <dbReference type="Proteomes" id="UP000246464"/>
    </source>
</evidence>
<gene>
    <name evidence="19" type="ORF">SMAX5B_012741</name>
</gene>
<dbReference type="GO" id="GO:0001671">
    <property type="term" value="F:ATPase activator activity"/>
    <property type="evidence" value="ECO:0007669"/>
    <property type="project" value="TreeGrafter"/>
</dbReference>
<dbReference type="AlphaFoldDB" id="A0A2U9BBT4"/>
<dbReference type="PANTHER" id="PTHR11523:SF11">
    <property type="entry name" value="POTASSIUM-TRANSPORTING ATPASE SUBUNIT BETA"/>
    <property type="match status" value="1"/>
</dbReference>
<evidence type="ECO:0000256" key="2">
    <source>
        <dbReference type="ARBA" id="ARBA00005876"/>
    </source>
</evidence>
<comment type="similarity">
    <text evidence="2 18">Belongs to the X(+)/potassium ATPases subunit beta family.</text>
</comment>
<keyword evidence="10" id="KW-0735">Signal-anchor</keyword>
<keyword evidence="11 18" id="KW-1133">Transmembrane helix</keyword>
<dbReference type="GO" id="GO:0005890">
    <property type="term" value="C:sodium:potassium-exchanging ATPase complex"/>
    <property type="evidence" value="ECO:0007669"/>
    <property type="project" value="InterPro"/>
</dbReference>
<evidence type="ECO:0000256" key="13">
    <source>
        <dbReference type="ARBA" id="ARBA00023136"/>
    </source>
</evidence>
<reference evidence="19 20" key="1">
    <citation type="submission" date="2017-12" db="EMBL/GenBank/DDBJ databases">
        <title>Integrating genomic resources of turbot (Scophthalmus maximus) in depth evaluation of genetic and physical mapping variation across individuals.</title>
        <authorList>
            <person name="Martinez P."/>
        </authorList>
    </citation>
    <scope>NUCLEOTIDE SEQUENCE [LARGE SCALE GENOMIC DNA]</scope>
</reference>
<dbReference type="STRING" id="52904.ENSSMAP00000034869"/>
<dbReference type="OrthoDB" id="5912413at2759"/>
<keyword evidence="13 18" id="KW-0472">Membrane</keyword>
<accession>A0A2U9BBT4</accession>
<dbReference type="InterPro" id="IPR038702">
    <property type="entry name" value="Na/K_ATPase_sub_beta_sf"/>
</dbReference>
<dbReference type="GO" id="GO:1902600">
    <property type="term" value="P:proton transmembrane transport"/>
    <property type="evidence" value="ECO:0007669"/>
    <property type="project" value="UniProtKB-KW"/>
</dbReference>